<comment type="caution">
    <text evidence="1">The sequence shown here is derived from an EMBL/GenBank/DDBJ whole genome shotgun (WGS) entry which is preliminary data.</text>
</comment>
<dbReference type="AlphaFoldDB" id="A0A935JYV1"/>
<accession>A0A935JYV1</accession>
<evidence type="ECO:0000313" key="2">
    <source>
        <dbReference type="Proteomes" id="UP000739411"/>
    </source>
</evidence>
<protein>
    <submittedName>
        <fullName evidence="1">Uncharacterized protein</fullName>
    </submittedName>
</protein>
<name>A0A935JYV1_9RHOO</name>
<gene>
    <name evidence="1" type="ORF">IPJ38_16955</name>
</gene>
<organism evidence="1 2">
    <name type="scientific">Candidatus Dechloromonas phosphorivorans</name>
    <dbReference type="NCBI Taxonomy" id="2899244"/>
    <lineage>
        <taxon>Bacteria</taxon>
        <taxon>Pseudomonadati</taxon>
        <taxon>Pseudomonadota</taxon>
        <taxon>Betaproteobacteria</taxon>
        <taxon>Rhodocyclales</taxon>
        <taxon>Azonexaceae</taxon>
        <taxon>Dechloromonas</taxon>
    </lineage>
</organism>
<sequence length="146" mass="16339">MLVMLHRCRNRYDTRNGREQADALSISATPSPLPPVPPNMQLPALPVIHGTTNRVVAPANGREAAVRWTERVATVASKPRSVQCGTRYPATITDYRKDDRLVSTHCEIDQLVHDWSGGQPFSDVLRPDASQMIWIFVSKEFDQSAE</sequence>
<proteinExistence type="predicted"/>
<reference evidence="1 2" key="1">
    <citation type="submission" date="2020-10" db="EMBL/GenBank/DDBJ databases">
        <title>Connecting structure to function with the recovery of over 1000 high-quality activated sludge metagenome-assembled genomes encoding full-length rRNA genes using long-read sequencing.</title>
        <authorList>
            <person name="Singleton C.M."/>
            <person name="Petriglieri F."/>
            <person name="Kristensen J.M."/>
            <person name="Kirkegaard R.H."/>
            <person name="Michaelsen T.Y."/>
            <person name="Andersen M.H."/>
            <person name="Karst S.M."/>
            <person name="Dueholm M.S."/>
            <person name="Nielsen P.H."/>
            <person name="Albertsen M."/>
        </authorList>
    </citation>
    <scope>NUCLEOTIDE SEQUENCE [LARGE SCALE GENOMIC DNA]</scope>
    <source>
        <strain evidence="1">EsbW_18-Q3-R4-48_BATAC.463</strain>
    </source>
</reference>
<dbReference type="EMBL" id="JADJMS010000046">
    <property type="protein sequence ID" value="MBK7416521.1"/>
    <property type="molecule type" value="Genomic_DNA"/>
</dbReference>
<evidence type="ECO:0000313" key="1">
    <source>
        <dbReference type="EMBL" id="MBK7416521.1"/>
    </source>
</evidence>
<dbReference type="Proteomes" id="UP000739411">
    <property type="component" value="Unassembled WGS sequence"/>
</dbReference>